<dbReference type="GO" id="GO:0018818">
    <property type="term" value="F:acetylene hydratase activity"/>
    <property type="evidence" value="ECO:0007669"/>
    <property type="project" value="InterPro"/>
</dbReference>
<dbReference type="InterPro" id="IPR009010">
    <property type="entry name" value="Asp_de-COase-like_dom_sf"/>
</dbReference>
<dbReference type="SUPFAM" id="SSF53706">
    <property type="entry name" value="Formate dehydrogenase/DMSO reductase, domains 1-3"/>
    <property type="match status" value="1"/>
</dbReference>
<dbReference type="PANTHER" id="PTHR43742:SF6">
    <property type="entry name" value="OXIDOREDUCTASE YYAE-RELATED"/>
    <property type="match status" value="1"/>
</dbReference>
<dbReference type="Pfam" id="PF01568">
    <property type="entry name" value="Molydop_binding"/>
    <property type="match status" value="1"/>
</dbReference>
<dbReference type="EMBL" id="LK996017">
    <property type="protein sequence ID" value="CDX03699.1"/>
    <property type="molecule type" value="Genomic_DNA"/>
</dbReference>
<dbReference type="CDD" id="cd02759">
    <property type="entry name" value="MopB_Acetylene-hydratase"/>
    <property type="match status" value="1"/>
</dbReference>
<evidence type="ECO:0000313" key="6">
    <source>
        <dbReference type="EMBL" id="CDX03699.1"/>
    </source>
</evidence>
<dbReference type="InterPro" id="IPR037949">
    <property type="entry name" value="MopB_CT_Acetylene-hydratase"/>
</dbReference>
<dbReference type="GO" id="GO:0051536">
    <property type="term" value="F:iron-sulfur cluster binding"/>
    <property type="evidence" value="ECO:0007669"/>
    <property type="project" value="UniProtKB-KW"/>
</dbReference>
<dbReference type="GO" id="GO:0043546">
    <property type="term" value="F:molybdopterin cofactor binding"/>
    <property type="evidence" value="ECO:0007669"/>
    <property type="project" value="InterPro"/>
</dbReference>
<dbReference type="Gene3D" id="2.40.40.20">
    <property type="match status" value="1"/>
</dbReference>
<evidence type="ECO:0000256" key="2">
    <source>
        <dbReference type="ARBA" id="ARBA00022723"/>
    </source>
</evidence>
<evidence type="ECO:0000256" key="4">
    <source>
        <dbReference type="ARBA" id="ARBA00023014"/>
    </source>
</evidence>
<dbReference type="PATRIC" id="fig|49338.4.peg.4094"/>
<dbReference type="Gene3D" id="2.20.25.90">
    <property type="entry name" value="ADC-like domains"/>
    <property type="match status" value="1"/>
</dbReference>
<dbReference type="InterPro" id="IPR006656">
    <property type="entry name" value="Mopterin_OxRdtase"/>
</dbReference>
<dbReference type="SUPFAM" id="SSF50692">
    <property type="entry name" value="ADC-like"/>
    <property type="match status" value="1"/>
</dbReference>
<dbReference type="GO" id="GO:0046872">
    <property type="term" value="F:metal ion binding"/>
    <property type="evidence" value="ECO:0007669"/>
    <property type="project" value="UniProtKB-KW"/>
</dbReference>
<dbReference type="RefSeq" id="WP_015943733.1">
    <property type="nucleotide sequence ID" value="NZ_LK996017.1"/>
</dbReference>
<dbReference type="AlphaFoldDB" id="A0A098B4D4"/>
<dbReference type="InterPro" id="IPR006657">
    <property type="entry name" value="MoPterin_dinucl-bd_dom"/>
</dbReference>
<sequence>MWNLRNPINQDVYKKDWQWQEGEYTVTRTCQWSGPGCHQGCSVLFYTKDNKLIKVEGDPNSNINNGRLCMRCFAVPEATYHPTRIIHPQKRVGERGENKWEQITWDEAYDIIESKVRKIWEEYTPKSIVTCFGTGRNATWQSPVLSLVGYKSPNIGGGFLSGDSCYAPRLMAMHTFLGGSFIADLGQLFEQQYDHPEWEPPKYIVLWGCNPIMSNSDGFFGHWVVDAMKLGSKLITVDPRLTWLAAKSEVWLQIRPGTDCAVAMGILNYMINEGVYDREFVDKWCYGFEELKEAVKDMTPARAAEIAWTSEEKIIDIAKKLGTTKPWAMQWGVPIDQAKHGVATSQAIVSIMALSGNIDIPGSSVLVDTGYIQSDVRAAMMHNVSPDISKDRFGDEFPIRKYGFINQHMTDSMLAAIETGKPYPVRMLHIMSTNTFANMGAEAKRVYDAMKSVDFIVVADLFMTPTAVACADIFLPVAMSPERWGLRGWWNPLRTITKVIDGGDVKSDEEIALDLVKRLNPEDAPWADVPELLNYVLTDLQSATYKGTFDELKKLGPSGYYTEVHYRKYENGLLRPDGQPGFNTPTGRIELKATMFEDFDLPAVTYWAEPTESPVSTPELMKDYPFVLTTGQRCYEFFHSEHRQLESMREFHPDPITEINPEDAAALGIKDGDWVYLENKHGKAKLKARLHPGMLKGVVNAEHGWWFPEREAAEPSLYGVFESNANCLTTQFDYGPTSYGAPYKNQICKVYKA</sequence>
<reference evidence="6" key="1">
    <citation type="submission" date="2014-07" db="EMBL/GenBank/DDBJ databases">
        <authorList>
            <person name="Hornung V.Bastian."/>
        </authorList>
    </citation>
    <scope>NUCLEOTIDE SEQUENCE</scope>
    <source>
        <strain evidence="6">PCE-S</strain>
    </source>
</reference>
<dbReference type="Gene3D" id="3.40.50.740">
    <property type="match status" value="1"/>
</dbReference>
<name>A0A098B4D4_DESHA</name>
<keyword evidence="3" id="KW-0408">Iron</keyword>
<dbReference type="CDD" id="cd02781">
    <property type="entry name" value="MopB_CT_Acetylene-hydratase"/>
    <property type="match status" value="1"/>
</dbReference>
<dbReference type="Gene3D" id="3.40.228.10">
    <property type="entry name" value="Dimethylsulfoxide Reductase, domain 2"/>
    <property type="match status" value="1"/>
</dbReference>
<evidence type="ECO:0000256" key="3">
    <source>
        <dbReference type="ARBA" id="ARBA00023004"/>
    </source>
</evidence>
<dbReference type="GO" id="GO:0016491">
    <property type="term" value="F:oxidoreductase activity"/>
    <property type="evidence" value="ECO:0007669"/>
    <property type="project" value="InterPro"/>
</dbReference>
<keyword evidence="2" id="KW-0479">Metal-binding</keyword>
<organism evidence="6">
    <name type="scientific">Desulfitobacterium hafniense</name>
    <name type="common">Desulfitobacterium frappieri</name>
    <dbReference type="NCBI Taxonomy" id="49338"/>
    <lineage>
        <taxon>Bacteria</taxon>
        <taxon>Bacillati</taxon>
        <taxon>Bacillota</taxon>
        <taxon>Clostridia</taxon>
        <taxon>Eubacteriales</taxon>
        <taxon>Desulfitobacteriaceae</taxon>
        <taxon>Desulfitobacterium</taxon>
    </lineage>
</organism>
<protein>
    <submittedName>
        <fullName evidence="6">Molybdopterin oxidoreductase, acetylene hydratase-like</fullName>
    </submittedName>
</protein>
<dbReference type="Pfam" id="PF00384">
    <property type="entry name" value="Molybdopterin"/>
    <property type="match status" value="1"/>
</dbReference>
<dbReference type="InterPro" id="IPR006963">
    <property type="entry name" value="Mopterin_OxRdtase_4Fe-4S_dom"/>
</dbReference>
<evidence type="ECO:0000256" key="1">
    <source>
        <dbReference type="ARBA" id="ARBA00010312"/>
    </source>
</evidence>
<feature type="domain" description="4Fe-4S Mo/W bis-MGD-type" evidence="5">
    <location>
        <begin position="23"/>
        <end position="83"/>
    </location>
</feature>
<keyword evidence="4" id="KW-0411">Iron-sulfur</keyword>
<evidence type="ECO:0000259" key="5">
    <source>
        <dbReference type="PROSITE" id="PS51669"/>
    </source>
</evidence>
<dbReference type="PANTHER" id="PTHR43742">
    <property type="entry name" value="TRIMETHYLAMINE-N-OXIDE REDUCTASE"/>
    <property type="match status" value="1"/>
</dbReference>
<dbReference type="InterPro" id="IPR050612">
    <property type="entry name" value="Prok_Mopterin_Oxidored"/>
</dbReference>
<dbReference type="SMART" id="SM00926">
    <property type="entry name" value="Molybdop_Fe4S4"/>
    <property type="match status" value="1"/>
</dbReference>
<dbReference type="Pfam" id="PF04879">
    <property type="entry name" value="Molybdop_Fe4S4"/>
    <property type="match status" value="1"/>
</dbReference>
<gene>
    <name evidence="6" type="ORF">DPCES_3813</name>
</gene>
<dbReference type="InterPro" id="IPR041930">
    <property type="entry name" value="Acetylene_hydratase"/>
</dbReference>
<accession>A0A098B4D4</accession>
<dbReference type="PROSITE" id="PS51669">
    <property type="entry name" value="4FE4S_MOW_BIS_MGD"/>
    <property type="match status" value="1"/>
</dbReference>
<comment type="similarity">
    <text evidence="1">Belongs to the prokaryotic molybdopterin-containing oxidoreductase family.</text>
</comment>
<proteinExistence type="inferred from homology"/>